<evidence type="ECO:0000256" key="2">
    <source>
        <dbReference type="SAM" id="MobiDB-lite"/>
    </source>
</evidence>
<dbReference type="STRING" id="395495.Lcho_3187"/>
<organism evidence="3 4">
    <name type="scientific">Leptothrix cholodnii (strain ATCC 51168 / LMG 8142 / SP-6)</name>
    <name type="common">Leptothrix discophora (strain SP-6)</name>
    <dbReference type="NCBI Taxonomy" id="395495"/>
    <lineage>
        <taxon>Bacteria</taxon>
        <taxon>Pseudomonadati</taxon>
        <taxon>Pseudomonadota</taxon>
        <taxon>Betaproteobacteria</taxon>
        <taxon>Burkholderiales</taxon>
        <taxon>Sphaerotilaceae</taxon>
        <taxon>Leptothrix</taxon>
    </lineage>
</organism>
<feature type="region of interest" description="Disordered" evidence="2">
    <location>
        <begin position="307"/>
        <end position="327"/>
    </location>
</feature>
<dbReference type="SUPFAM" id="SSF48452">
    <property type="entry name" value="TPR-like"/>
    <property type="match status" value="1"/>
</dbReference>
<dbReference type="EMBL" id="CP001013">
    <property type="protein sequence ID" value="ACB35445.1"/>
    <property type="molecule type" value="Genomic_DNA"/>
</dbReference>
<dbReference type="OrthoDB" id="5180013at2"/>
<evidence type="ECO:0000256" key="1">
    <source>
        <dbReference type="PROSITE-ProRule" id="PRU00339"/>
    </source>
</evidence>
<dbReference type="AlphaFoldDB" id="B1Y128"/>
<dbReference type="PROSITE" id="PS50005">
    <property type="entry name" value="TPR"/>
    <property type="match status" value="1"/>
</dbReference>
<dbReference type="Proteomes" id="UP000001693">
    <property type="component" value="Chromosome"/>
</dbReference>
<reference evidence="3 4" key="1">
    <citation type="submission" date="2008-03" db="EMBL/GenBank/DDBJ databases">
        <title>Complete sequence of Leptothrix cholodnii SP-6.</title>
        <authorList>
            <consortium name="US DOE Joint Genome Institute"/>
            <person name="Copeland A."/>
            <person name="Lucas S."/>
            <person name="Lapidus A."/>
            <person name="Glavina del Rio T."/>
            <person name="Dalin E."/>
            <person name="Tice H."/>
            <person name="Bruce D."/>
            <person name="Goodwin L."/>
            <person name="Pitluck S."/>
            <person name="Chertkov O."/>
            <person name="Brettin T."/>
            <person name="Detter J.C."/>
            <person name="Han C."/>
            <person name="Kuske C.R."/>
            <person name="Schmutz J."/>
            <person name="Larimer F."/>
            <person name="Land M."/>
            <person name="Hauser L."/>
            <person name="Kyrpides N."/>
            <person name="Lykidis A."/>
            <person name="Emerson D."/>
            <person name="Richardson P."/>
        </authorList>
    </citation>
    <scope>NUCLEOTIDE SEQUENCE [LARGE SCALE GENOMIC DNA]</scope>
    <source>
        <strain evidence="4">ATCC 51168 / LMG 8142 / SP-6</strain>
    </source>
</reference>
<dbReference type="eggNOG" id="COG0457">
    <property type="taxonomic scope" value="Bacteria"/>
</dbReference>
<accession>B1Y128</accession>
<sequence>MRPHAFIAMPFGTKPGPDGTPIDFNRIYAELIQPALKLADCACFRADQELRAGDIRADMFQELLVADLVIADLTIDNPNVWYELGVRHALRARGVVLIQGPRNANPFDIYTDRKLVYALRADGTLDPALLDANRRSLAEMVKATLDTPTRRKVSPVYSLLPHLEQPQWQKLMLSEANEFSEAHAAWARLMENARQKHRPGDILLLAGETPTRALRTEALRTAGNALLKLRHHDFALEQFEAALAVEPDDLPSREKKAICLGLLGRVEETQTWVDMLTQSQPDSPEVWALAGRVARELWIRRWHPAPPTAEQDETAAPSAGPPPDSTALRAAAAEEDASLERAIEPYLTAFVADARHFYSGICALNLMLLRQHLGGTVDADALQCLIGGVRWACRSAIQSRGKTDASDYRLMASRAELALLLEPLAEVRRHFKAALATAGRDWFALDSTRQMLLLLRDLGFRPEETAAALNLLDKEQALLRAPVRPRQVFLFSGHMMDAPDRASPRFPPQMEAAAAERIAKALDSQDAGPQDLALCQAAAGGDLMFLEACVARGMHIQILLPFDEASFVENSVSQSAAPLTGDDWPMRYYAVQSRLRTPPRVMPHELGPLPRGADPYERCNLWLLDTALSWGVKKLRFITLWNGGGGDGPGGTAHMLREVKRRTGRVTWIDTRKL</sequence>
<evidence type="ECO:0000313" key="3">
    <source>
        <dbReference type="EMBL" id="ACB35445.1"/>
    </source>
</evidence>
<dbReference type="KEGG" id="lch:Lcho_3187"/>
<dbReference type="InterPro" id="IPR011990">
    <property type="entry name" value="TPR-like_helical_dom_sf"/>
</dbReference>
<dbReference type="RefSeq" id="WP_012348192.1">
    <property type="nucleotide sequence ID" value="NC_010524.1"/>
</dbReference>
<name>B1Y128_LEPCP</name>
<proteinExistence type="predicted"/>
<dbReference type="InterPro" id="IPR019734">
    <property type="entry name" value="TPR_rpt"/>
</dbReference>
<keyword evidence="1" id="KW-0802">TPR repeat</keyword>
<evidence type="ECO:0000313" key="4">
    <source>
        <dbReference type="Proteomes" id="UP000001693"/>
    </source>
</evidence>
<protein>
    <submittedName>
        <fullName evidence="3">Tetratricopeptide TPR_2 repeat protein</fullName>
    </submittedName>
</protein>
<dbReference type="HOGENOM" id="CLU_422558_0_0_4"/>
<dbReference type="Pfam" id="PF20308">
    <property type="entry name" value="TPR-S"/>
    <property type="match status" value="1"/>
</dbReference>
<gene>
    <name evidence="3" type="ordered locus">Lcho_3187</name>
</gene>
<keyword evidence="4" id="KW-1185">Reference proteome</keyword>
<dbReference type="Gene3D" id="1.25.40.10">
    <property type="entry name" value="Tetratricopeptide repeat domain"/>
    <property type="match status" value="1"/>
</dbReference>
<dbReference type="InterPro" id="IPR046880">
    <property type="entry name" value="TPR-S"/>
</dbReference>
<feature type="repeat" description="TPR" evidence="1">
    <location>
        <begin position="216"/>
        <end position="249"/>
    </location>
</feature>